<dbReference type="Proteomes" id="UP000659344">
    <property type="component" value="Unassembled WGS sequence"/>
</dbReference>
<dbReference type="InterPro" id="IPR010499">
    <property type="entry name" value="AraC_E-bd"/>
</dbReference>
<keyword evidence="6" id="KW-1185">Reference proteome</keyword>
<dbReference type="SMART" id="SM00871">
    <property type="entry name" value="AraC_E_bind"/>
    <property type="match status" value="1"/>
</dbReference>
<evidence type="ECO:0000256" key="1">
    <source>
        <dbReference type="ARBA" id="ARBA00023015"/>
    </source>
</evidence>
<name>A0ABQ1YSX6_9BACL</name>
<dbReference type="InterPro" id="IPR018060">
    <property type="entry name" value="HTH_AraC"/>
</dbReference>
<dbReference type="Pfam" id="PF12833">
    <property type="entry name" value="HTH_18"/>
    <property type="match status" value="1"/>
</dbReference>
<keyword evidence="2" id="KW-0238">DNA-binding</keyword>
<dbReference type="InterPro" id="IPR011256">
    <property type="entry name" value="Reg_factor_effector_dom_sf"/>
</dbReference>
<dbReference type="SUPFAM" id="SSF46689">
    <property type="entry name" value="Homeodomain-like"/>
    <property type="match status" value="2"/>
</dbReference>
<dbReference type="InterPro" id="IPR050959">
    <property type="entry name" value="MarA-like"/>
</dbReference>
<keyword evidence="1" id="KW-0805">Transcription regulation</keyword>
<dbReference type="SMART" id="SM00342">
    <property type="entry name" value="HTH_ARAC"/>
    <property type="match status" value="1"/>
</dbReference>
<dbReference type="PANTHER" id="PTHR47504">
    <property type="entry name" value="RIGHT ORIGIN-BINDING PROTEIN"/>
    <property type="match status" value="1"/>
</dbReference>
<dbReference type="Pfam" id="PF14526">
    <property type="entry name" value="Cass2"/>
    <property type="match status" value="1"/>
</dbReference>
<sequence length="292" mass="33566">MNSMDRINSAIDYVEAHITEEIDFQQVARRACCSVYHFQRMFSYITDISLSEYIRRRRLTLAAFELREGGEKVIDLAAKYGYQSPEAFSRAFKSMHGVMPTMARNPGAPLKAYPKLSFHMFMDGDSEIRYQIMQKPAFDVCGIKADIVVDSERMYAQITKFWEDNIDSGVVGQFHRDIGLDYNTPLNAALFNYSPNMFSYMICYDSPSGSVPTGYFVLPVPPLTWAVFFTAKHPGHLTTRVVRRMRERIFLEWFPTSGYTQAVGPEFEMFSQDNGIFVVEVWIPITKADTFL</sequence>
<organism evidence="5 6">
    <name type="scientific">Paenibacillus segetis</name>
    <dbReference type="NCBI Taxonomy" id="1325360"/>
    <lineage>
        <taxon>Bacteria</taxon>
        <taxon>Bacillati</taxon>
        <taxon>Bacillota</taxon>
        <taxon>Bacilli</taxon>
        <taxon>Bacillales</taxon>
        <taxon>Paenibacillaceae</taxon>
        <taxon>Paenibacillus</taxon>
    </lineage>
</organism>
<evidence type="ECO:0000259" key="4">
    <source>
        <dbReference type="PROSITE" id="PS01124"/>
    </source>
</evidence>
<dbReference type="RefSeq" id="WP_188541888.1">
    <property type="nucleotide sequence ID" value="NZ_BMFT01000004.1"/>
</dbReference>
<evidence type="ECO:0000313" key="5">
    <source>
        <dbReference type="EMBL" id="GGH35869.1"/>
    </source>
</evidence>
<evidence type="ECO:0000313" key="6">
    <source>
        <dbReference type="Proteomes" id="UP000659344"/>
    </source>
</evidence>
<dbReference type="PANTHER" id="PTHR47504:SF5">
    <property type="entry name" value="RIGHT ORIGIN-BINDING PROTEIN"/>
    <property type="match status" value="1"/>
</dbReference>
<keyword evidence="3" id="KW-0804">Transcription</keyword>
<reference evidence="6" key="1">
    <citation type="journal article" date="2019" name="Int. J. Syst. Evol. Microbiol.">
        <title>The Global Catalogue of Microorganisms (GCM) 10K type strain sequencing project: providing services to taxonomists for standard genome sequencing and annotation.</title>
        <authorList>
            <consortium name="The Broad Institute Genomics Platform"/>
            <consortium name="The Broad Institute Genome Sequencing Center for Infectious Disease"/>
            <person name="Wu L."/>
            <person name="Ma J."/>
        </authorList>
    </citation>
    <scope>NUCLEOTIDE SEQUENCE [LARGE SCALE GENOMIC DNA]</scope>
    <source>
        <strain evidence="6">CGMCC 1.12769</strain>
    </source>
</reference>
<protein>
    <submittedName>
        <fullName evidence="5">AraC family transcriptional regulator</fullName>
    </submittedName>
</protein>
<proteinExistence type="predicted"/>
<feature type="domain" description="HTH araC/xylS-type" evidence="4">
    <location>
        <begin position="8"/>
        <end position="106"/>
    </location>
</feature>
<dbReference type="Gene3D" id="3.20.80.10">
    <property type="entry name" value="Regulatory factor, effector binding domain"/>
    <property type="match status" value="1"/>
</dbReference>
<dbReference type="InterPro" id="IPR029441">
    <property type="entry name" value="Cass2"/>
</dbReference>
<dbReference type="SUPFAM" id="SSF55136">
    <property type="entry name" value="Probable bacterial effector-binding domain"/>
    <property type="match status" value="1"/>
</dbReference>
<evidence type="ECO:0000256" key="3">
    <source>
        <dbReference type="ARBA" id="ARBA00023163"/>
    </source>
</evidence>
<dbReference type="EMBL" id="BMFT01000004">
    <property type="protein sequence ID" value="GGH35869.1"/>
    <property type="molecule type" value="Genomic_DNA"/>
</dbReference>
<dbReference type="Gene3D" id="1.10.10.60">
    <property type="entry name" value="Homeodomain-like"/>
    <property type="match status" value="2"/>
</dbReference>
<evidence type="ECO:0000256" key="2">
    <source>
        <dbReference type="ARBA" id="ARBA00023125"/>
    </source>
</evidence>
<gene>
    <name evidence="5" type="ORF">GCM10008013_42430</name>
</gene>
<dbReference type="PROSITE" id="PS01124">
    <property type="entry name" value="HTH_ARAC_FAMILY_2"/>
    <property type="match status" value="1"/>
</dbReference>
<dbReference type="InterPro" id="IPR009057">
    <property type="entry name" value="Homeodomain-like_sf"/>
</dbReference>
<accession>A0ABQ1YSX6</accession>
<comment type="caution">
    <text evidence="5">The sequence shown here is derived from an EMBL/GenBank/DDBJ whole genome shotgun (WGS) entry which is preliminary data.</text>
</comment>